<organism evidence="1 2">
    <name type="scientific">Candidatus Lokiarchaeum ossiferum</name>
    <dbReference type="NCBI Taxonomy" id="2951803"/>
    <lineage>
        <taxon>Archaea</taxon>
        <taxon>Promethearchaeati</taxon>
        <taxon>Promethearchaeota</taxon>
        <taxon>Promethearchaeia</taxon>
        <taxon>Promethearchaeales</taxon>
        <taxon>Promethearchaeaceae</taxon>
        <taxon>Candidatus Lokiarchaeum</taxon>
    </lineage>
</organism>
<proteinExistence type="predicted"/>
<sequence>MSECPSLKSCAFFKEFERDEKRRLALKGFVRKFCKGPEQEKCVRKKIKAKLGMALVPVNMMPNGSKLSGTSLDTWDKKVLTYLQQNN</sequence>
<evidence type="ECO:0000313" key="2">
    <source>
        <dbReference type="Proteomes" id="UP001208689"/>
    </source>
</evidence>
<protein>
    <submittedName>
        <fullName evidence="1">Uncharacterized protein</fullName>
    </submittedName>
</protein>
<dbReference type="EMBL" id="CP104013">
    <property type="protein sequence ID" value="UYP44123.1"/>
    <property type="molecule type" value="Genomic_DNA"/>
</dbReference>
<evidence type="ECO:0000313" key="1">
    <source>
        <dbReference type="EMBL" id="UYP44123.1"/>
    </source>
</evidence>
<name>A0ABY6HKT6_9ARCH</name>
<keyword evidence="2" id="KW-1185">Reference proteome</keyword>
<gene>
    <name evidence="1" type="ORF">NEF87_000408</name>
</gene>
<reference evidence="1" key="1">
    <citation type="submission" date="2022-09" db="EMBL/GenBank/DDBJ databases">
        <title>Actin cytoskeleton and complex cell architecture in an #Asgard archaeon.</title>
        <authorList>
            <person name="Ponce Toledo R.I."/>
            <person name="Schleper C."/>
            <person name="Rodrigues Oliveira T."/>
            <person name="Wollweber F."/>
            <person name="Xu J."/>
            <person name="Rittmann S."/>
            <person name="Klingl A."/>
            <person name="Pilhofer M."/>
        </authorList>
    </citation>
    <scope>NUCLEOTIDE SEQUENCE</scope>
    <source>
        <strain evidence="1">B-35</strain>
    </source>
</reference>
<dbReference type="Proteomes" id="UP001208689">
    <property type="component" value="Chromosome"/>
</dbReference>
<accession>A0ABY6HKT6</accession>